<dbReference type="OrthoDB" id="3801367at2759"/>
<evidence type="ECO:0000313" key="2">
    <source>
        <dbReference type="EMBL" id="KAF2008031.1"/>
    </source>
</evidence>
<evidence type="ECO:0000313" key="3">
    <source>
        <dbReference type="Proteomes" id="UP000799779"/>
    </source>
</evidence>
<sequence>MAQRRPKGFLDLPGELRNKIYQDCIRDDYMRQPGLTRLVFAPKPPPKHMLISIIISLLQMVPFLGWLFTPGFPRRDSVGLTQTSRLLREEYRPIFLTALEVAIRFEDLERYMSNFHSHPIPRSFKMKGSLHVEINIANNLLPTECNVLPLLRLRRDNELLSVKFFSCKIPTHARQFRDLNIIIRASNLWSAATLRLKFKEVRFCPGTYLDSGRLSRDTIVFVIVEEEEETWMRSSSWTLGTLRAFKGFLQSMQVWQREGLDICVGDLTYRWIGGEDRFYIQFRGAITWG</sequence>
<dbReference type="AlphaFoldDB" id="A0A6A5X5B0"/>
<proteinExistence type="predicted"/>
<reference evidence="2" key="1">
    <citation type="journal article" date="2020" name="Stud. Mycol.">
        <title>101 Dothideomycetes genomes: a test case for predicting lifestyles and emergence of pathogens.</title>
        <authorList>
            <person name="Haridas S."/>
            <person name="Albert R."/>
            <person name="Binder M."/>
            <person name="Bloem J."/>
            <person name="Labutti K."/>
            <person name="Salamov A."/>
            <person name="Andreopoulos B."/>
            <person name="Baker S."/>
            <person name="Barry K."/>
            <person name="Bills G."/>
            <person name="Bluhm B."/>
            <person name="Cannon C."/>
            <person name="Castanera R."/>
            <person name="Culley D."/>
            <person name="Daum C."/>
            <person name="Ezra D."/>
            <person name="Gonzalez J."/>
            <person name="Henrissat B."/>
            <person name="Kuo A."/>
            <person name="Liang C."/>
            <person name="Lipzen A."/>
            <person name="Lutzoni F."/>
            <person name="Magnuson J."/>
            <person name="Mondo S."/>
            <person name="Nolan M."/>
            <person name="Ohm R."/>
            <person name="Pangilinan J."/>
            <person name="Park H.-J."/>
            <person name="Ramirez L."/>
            <person name="Alfaro M."/>
            <person name="Sun H."/>
            <person name="Tritt A."/>
            <person name="Yoshinaga Y."/>
            <person name="Zwiers L.-H."/>
            <person name="Turgeon B."/>
            <person name="Goodwin S."/>
            <person name="Spatafora J."/>
            <person name="Crous P."/>
            <person name="Grigoriev I."/>
        </authorList>
    </citation>
    <scope>NUCLEOTIDE SEQUENCE</scope>
    <source>
        <strain evidence="2">CBS 123094</strain>
    </source>
</reference>
<name>A0A6A5X5B0_9PLEO</name>
<accession>A0A6A5X5B0</accession>
<feature type="transmembrane region" description="Helical" evidence="1">
    <location>
        <begin position="49"/>
        <end position="68"/>
    </location>
</feature>
<gene>
    <name evidence="2" type="ORF">P154DRAFT_584513</name>
</gene>
<organism evidence="2 3">
    <name type="scientific">Amniculicola lignicola CBS 123094</name>
    <dbReference type="NCBI Taxonomy" id="1392246"/>
    <lineage>
        <taxon>Eukaryota</taxon>
        <taxon>Fungi</taxon>
        <taxon>Dikarya</taxon>
        <taxon>Ascomycota</taxon>
        <taxon>Pezizomycotina</taxon>
        <taxon>Dothideomycetes</taxon>
        <taxon>Pleosporomycetidae</taxon>
        <taxon>Pleosporales</taxon>
        <taxon>Amniculicolaceae</taxon>
        <taxon>Amniculicola</taxon>
    </lineage>
</organism>
<keyword evidence="1" id="KW-1133">Transmembrane helix</keyword>
<dbReference type="EMBL" id="ML977556">
    <property type="protein sequence ID" value="KAF2008031.1"/>
    <property type="molecule type" value="Genomic_DNA"/>
</dbReference>
<protein>
    <submittedName>
        <fullName evidence="2">Uncharacterized protein</fullName>
    </submittedName>
</protein>
<keyword evidence="3" id="KW-1185">Reference proteome</keyword>
<keyword evidence="1" id="KW-0472">Membrane</keyword>
<keyword evidence="1" id="KW-0812">Transmembrane</keyword>
<dbReference type="Proteomes" id="UP000799779">
    <property type="component" value="Unassembled WGS sequence"/>
</dbReference>
<evidence type="ECO:0000256" key="1">
    <source>
        <dbReference type="SAM" id="Phobius"/>
    </source>
</evidence>